<comment type="catalytic activity">
    <reaction evidence="6">
        <text>hydrogencarbonate + H(+) = CO2 + H2O</text>
        <dbReference type="Rhea" id="RHEA:10748"/>
        <dbReference type="ChEBI" id="CHEBI:15377"/>
        <dbReference type="ChEBI" id="CHEBI:15378"/>
        <dbReference type="ChEBI" id="CHEBI:16526"/>
        <dbReference type="ChEBI" id="CHEBI:17544"/>
        <dbReference type="EC" id="4.2.1.1"/>
    </reaction>
</comment>
<keyword evidence="4" id="KW-0862">Zinc</keyword>
<evidence type="ECO:0000256" key="2">
    <source>
        <dbReference type="ARBA" id="ARBA00012925"/>
    </source>
</evidence>
<dbReference type="PROSITE" id="PS51144">
    <property type="entry name" value="ALPHA_CA_2"/>
    <property type="match status" value="1"/>
</dbReference>
<evidence type="ECO:0000256" key="3">
    <source>
        <dbReference type="ARBA" id="ARBA00022723"/>
    </source>
</evidence>
<evidence type="ECO:0000256" key="4">
    <source>
        <dbReference type="ARBA" id="ARBA00022833"/>
    </source>
</evidence>
<dbReference type="KEGG" id="mng:MNEG_2744"/>
<dbReference type="InterPro" id="IPR036398">
    <property type="entry name" value="CA_dom_sf"/>
</dbReference>
<dbReference type="PANTHER" id="PTHR18952:SF265">
    <property type="entry name" value="CARBONIC ANHYDRASE"/>
    <property type="match status" value="1"/>
</dbReference>
<dbReference type="Proteomes" id="UP000054498">
    <property type="component" value="Unassembled WGS sequence"/>
</dbReference>
<dbReference type="GO" id="GO:0004089">
    <property type="term" value="F:carbonate dehydratase activity"/>
    <property type="evidence" value="ECO:0007669"/>
    <property type="project" value="UniProtKB-EC"/>
</dbReference>
<gene>
    <name evidence="8" type="ORF">MNEG_2744</name>
</gene>
<organism evidence="8 9">
    <name type="scientific">Monoraphidium neglectum</name>
    <dbReference type="NCBI Taxonomy" id="145388"/>
    <lineage>
        <taxon>Eukaryota</taxon>
        <taxon>Viridiplantae</taxon>
        <taxon>Chlorophyta</taxon>
        <taxon>core chlorophytes</taxon>
        <taxon>Chlorophyceae</taxon>
        <taxon>CS clade</taxon>
        <taxon>Sphaeropleales</taxon>
        <taxon>Selenastraceae</taxon>
        <taxon>Monoraphidium</taxon>
    </lineage>
</organism>
<dbReference type="InterPro" id="IPR001148">
    <property type="entry name" value="CA_dom"/>
</dbReference>
<evidence type="ECO:0000259" key="7">
    <source>
        <dbReference type="PROSITE" id="PS51144"/>
    </source>
</evidence>
<feature type="domain" description="Alpha-carbonic anhydrase" evidence="7">
    <location>
        <begin position="15"/>
        <end position="141"/>
    </location>
</feature>
<accession>A0A0D2K486</accession>
<keyword evidence="5 8" id="KW-0456">Lyase</keyword>
<dbReference type="Gene3D" id="3.10.200.10">
    <property type="entry name" value="Alpha carbonic anhydrase"/>
    <property type="match status" value="1"/>
</dbReference>
<keyword evidence="3" id="KW-0479">Metal-binding</keyword>
<dbReference type="GO" id="GO:0008270">
    <property type="term" value="F:zinc ion binding"/>
    <property type="evidence" value="ECO:0007669"/>
    <property type="project" value="InterPro"/>
</dbReference>
<dbReference type="GeneID" id="25735622"/>
<evidence type="ECO:0000313" key="8">
    <source>
        <dbReference type="EMBL" id="KIZ05223.1"/>
    </source>
</evidence>
<dbReference type="RefSeq" id="XP_013904242.1">
    <property type="nucleotide sequence ID" value="XM_014048788.1"/>
</dbReference>
<keyword evidence="9" id="KW-1185">Reference proteome</keyword>
<sequence>MAACPCCEALASGGAVFDYGSLSGPQKWGGVCSAGTRQSPINIPRKALAAALKRPTGVGAGTCRPAQLNITGYKPAKPSILNTGVGTMQVNFAKGSQVLLCGGSELELLQYHFHTPSEHAFDGDRTAMEVHLVHKNATTGA</sequence>
<evidence type="ECO:0000256" key="6">
    <source>
        <dbReference type="ARBA" id="ARBA00048348"/>
    </source>
</evidence>
<dbReference type="Pfam" id="PF00194">
    <property type="entry name" value="Carb_anhydrase"/>
    <property type="match status" value="1"/>
</dbReference>
<dbReference type="STRING" id="145388.A0A0D2K486"/>
<evidence type="ECO:0000313" key="9">
    <source>
        <dbReference type="Proteomes" id="UP000054498"/>
    </source>
</evidence>
<reference evidence="8 9" key="1">
    <citation type="journal article" date="2013" name="BMC Genomics">
        <title>Reconstruction of the lipid metabolism for the microalga Monoraphidium neglectum from its genome sequence reveals characteristics suitable for biofuel production.</title>
        <authorList>
            <person name="Bogen C."/>
            <person name="Al-Dilaimi A."/>
            <person name="Albersmeier A."/>
            <person name="Wichmann J."/>
            <person name="Grundmann M."/>
            <person name="Rupp O."/>
            <person name="Lauersen K.J."/>
            <person name="Blifernez-Klassen O."/>
            <person name="Kalinowski J."/>
            <person name="Goesmann A."/>
            <person name="Mussgnug J.H."/>
            <person name="Kruse O."/>
        </authorList>
    </citation>
    <scope>NUCLEOTIDE SEQUENCE [LARGE SCALE GENOMIC DNA]</scope>
    <source>
        <strain evidence="8 9">SAG 48.87</strain>
    </source>
</reference>
<name>A0A0D2K486_9CHLO</name>
<dbReference type="AlphaFoldDB" id="A0A0D2K486"/>
<evidence type="ECO:0000256" key="5">
    <source>
        <dbReference type="ARBA" id="ARBA00023239"/>
    </source>
</evidence>
<dbReference type="OrthoDB" id="429145at2759"/>
<proteinExistence type="inferred from homology"/>
<comment type="similarity">
    <text evidence="1">Belongs to the alpha-carbonic anhydrase family.</text>
</comment>
<dbReference type="SUPFAM" id="SSF51069">
    <property type="entry name" value="Carbonic anhydrase"/>
    <property type="match status" value="1"/>
</dbReference>
<dbReference type="EC" id="4.2.1.1" evidence="2"/>
<dbReference type="InterPro" id="IPR023561">
    <property type="entry name" value="Carbonic_anhydrase_a-class"/>
</dbReference>
<dbReference type="PANTHER" id="PTHR18952">
    <property type="entry name" value="CARBONIC ANHYDRASE"/>
    <property type="match status" value="1"/>
</dbReference>
<dbReference type="SMART" id="SM01057">
    <property type="entry name" value="Carb_anhydrase"/>
    <property type="match status" value="1"/>
</dbReference>
<dbReference type="EMBL" id="KK100539">
    <property type="protein sequence ID" value="KIZ05223.1"/>
    <property type="molecule type" value="Genomic_DNA"/>
</dbReference>
<protein>
    <recommendedName>
        <fullName evidence="2">carbonic anhydrase</fullName>
        <ecNumber evidence="2">4.2.1.1</ecNumber>
    </recommendedName>
</protein>
<evidence type="ECO:0000256" key="1">
    <source>
        <dbReference type="ARBA" id="ARBA00010718"/>
    </source>
</evidence>